<dbReference type="GO" id="GO:0003919">
    <property type="term" value="F:FMN adenylyltransferase activity"/>
    <property type="evidence" value="ECO:0007669"/>
    <property type="project" value="UniProtKB-UniRule"/>
</dbReference>
<reference evidence="17 18" key="1">
    <citation type="submission" date="2018-03" db="EMBL/GenBank/DDBJ databases">
        <title>Bacillus urumqiensis sp. nov., a moderately haloalkaliphilic bacterium isolated from a salt lake.</title>
        <authorList>
            <person name="Zhao B."/>
            <person name="Liao Z."/>
        </authorList>
    </citation>
    <scope>NUCLEOTIDE SEQUENCE [LARGE SCALE GENOMIC DNA]</scope>
    <source>
        <strain evidence="17 18">BZ-SZ-XJ18</strain>
    </source>
</reference>
<dbReference type="PANTHER" id="PTHR22749">
    <property type="entry name" value="RIBOFLAVIN KINASE/FMN ADENYLYLTRANSFERASE"/>
    <property type="match status" value="1"/>
</dbReference>
<evidence type="ECO:0000256" key="11">
    <source>
        <dbReference type="ARBA" id="ARBA00022840"/>
    </source>
</evidence>
<keyword evidence="18" id="KW-1185">Reference proteome</keyword>
<comment type="catalytic activity">
    <reaction evidence="13 15">
        <text>riboflavin + ATP = FMN + ADP + H(+)</text>
        <dbReference type="Rhea" id="RHEA:14357"/>
        <dbReference type="ChEBI" id="CHEBI:15378"/>
        <dbReference type="ChEBI" id="CHEBI:30616"/>
        <dbReference type="ChEBI" id="CHEBI:57986"/>
        <dbReference type="ChEBI" id="CHEBI:58210"/>
        <dbReference type="ChEBI" id="CHEBI:456216"/>
        <dbReference type="EC" id="2.7.1.26"/>
    </reaction>
</comment>
<dbReference type="AlphaFoldDB" id="A0A2P6MFW9"/>
<dbReference type="InterPro" id="IPR023468">
    <property type="entry name" value="Riboflavin_kinase"/>
</dbReference>
<keyword evidence="7 15" id="KW-0548">Nucleotidyltransferase</keyword>
<keyword evidence="12" id="KW-0511">Multifunctional enzyme</keyword>
<dbReference type="EC" id="2.7.7.2" evidence="15"/>
<dbReference type="GO" id="GO:0009231">
    <property type="term" value="P:riboflavin biosynthetic process"/>
    <property type="evidence" value="ECO:0007669"/>
    <property type="project" value="InterPro"/>
</dbReference>
<evidence type="ECO:0000313" key="18">
    <source>
        <dbReference type="Proteomes" id="UP000243650"/>
    </source>
</evidence>
<dbReference type="SMART" id="SM00904">
    <property type="entry name" value="Flavokinase"/>
    <property type="match status" value="1"/>
</dbReference>
<evidence type="ECO:0000259" key="16">
    <source>
        <dbReference type="SMART" id="SM00904"/>
    </source>
</evidence>
<evidence type="ECO:0000256" key="14">
    <source>
        <dbReference type="ARBA" id="ARBA00049494"/>
    </source>
</evidence>
<evidence type="ECO:0000256" key="5">
    <source>
        <dbReference type="ARBA" id="ARBA00022643"/>
    </source>
</evidence>
<dbReference type="Gene3D" id="2.40.30.30">
    <property type="entry name" value="Riboflavin kinase-like"/>
    <property type="match status" value="1"/>
</dbReference>
<comment type="similarity">
    <text evidence="15">Belongs to the ribF family.</text>
</comment>
<evidence type="ECO:0000256" key="15">
    <source>
        <dbReference type="PIRNR" id="PIRNR004491"/>
    </source>
</evidence>
<evidence type="ECO:0000256" key="10">
    <source>
        <dbReference type="ARBA" id="ARBA00022827"/>
    </source>
</evidence>
<comment type="catalytic activity">
    <reaction evidence="14 15">
        <text>FMN + ATP + H(+) = FAD + diphosphate</text>
        <dbReference type="Rhea" id="RHEA:17237"/>
        <dbReference type="ChEBI" id="CHEBI:15378"/>
        <dbReference type="ChEBI" id="CHEBI:30616"/>
        <dbReference type="ChEBI" id="CHEBI:33019"/>
        <dbReference type="ChEBI" id="CHEBI:57692"/>
        <dbReference type="ChEBI" id="CHEBI:58210"/>
        <dbReference type="EC" id="2.7.7.2"/>
    </reaction>
</comment>
<dbReference type="PIRSF" id="PIRSF004491">
    <property type="entry name" value="FAD_Synth"/>
    <property type="match status" value="1"/>
</dbReference>
<keyword evidence="9 15" id="KW-0418">Kinase</keyword>
<keyword evidence="10 15" id="KW-0274">FAD</keyword>
<dbReference type="EMBL" id="PVNS01000009">
    <property type="protein sequence ID" value="PRO65186.1"/>
    <property type="molecule type" value="Genomic_DNA"/>
</dbReference>
<comment type="pathway">
    <text evidence="3 15">Cofactor biosynthesis; FMN biosynthesis; FMN from riboflavin (ATP route): step 1/1.</text>
</comment>
<evidence type="ECO:0000256" key="9">
    <source>
        <dbReference type="ARBA" id="ARBA00022777"/>
    </source>
</evidence>
<dbReference type="FunFam" id="2.40.30.30:FF:000003">
    <property type="entry name" value="Riboflavin biosynthesis protein"/>
    <property type="match status" value="1"/>
</dbReference>
<dbReference type="InterPro" id="IPR015865">
    <property type="entry name" value="Riboflavin_kinase_bac/euk"/>
</dbReference>
<dbReference type="GO" id="GO:0008531">
    <property type="term" value="F:riboflavin kinase activity"/>
    <property type="evidence" value="ECO:0007669"/>
    <property type="project" value="UniProtKB-UniRule"/>
</dbReference>
<gene>
    <name evidence="17" type="ORF">C6I21_10285</name>
</gene>
<dbReference type="Proteomes" id="UP000243650">
    <property type="component" value="Unassembled WGS sequence"/>
</dbReference>
<dbReference type="Pfam" id="PF01687">
    <property type="entry name" value="Flavokinase"/>
    <property type="match status" value="1"/>
</dbReference>
<evidence type="ECO:0000256" key="8">
    <source>
        <dbReference type="ARBA" id="ARBA00022741"/>
    </source>
</evidence>
<evidence type="ECO:0000256" key="12">
    <source>
        <dbReference type="ARBA" id="ARBA00023268"/>
    </source>
</evidence>
<dbReference type="InterPro" id="IPR023465">
    <property type="entry name" value="Riboflavin_kinase_dom_sf"/>
</dbReference>
<dbReference type="RefSeq" id="WP_105959386.1">
    <property type="nucleotide sequence ID" value="NZ_PVNS01000009.1"/>
</dbReference>
<dbReference type="SUPFAM" id="SSF82114">
    <property type="entry name" value="Riboflavin kinase-like"/>
    <property type="match status" value="1"/>
</dbReference>
<dbReference type="GO" id="GO:0006747">
    <property type="term" value="P:FAD biosynthetic process"/>
    <property type="evidence" value="ECO:0007669"/>
    <property type="project" value="UniProtKB-UniRule"/>
</dbReference>
<proteinExistence type="inferred from homology"/>
<evidence type="ECO:0000256" key="1">
    <source>
        <dbReference type="ARBA" id="ARBA00002121"/>
    </source>
</evidence>
<name>A0A2P6MFW9_ALKUR</name>
<comment type="caution">
    <text evidence="17">The sequence shown here is derived from an EMBL/GenBank/DDBJ whole genome shotgun (WGS) entry which is preliminary data.</text>
</comment>
<comment type="function">
    <text evidence="1">Catalyzes the phosphorylation of riboflavin to FMN followed by the adenylation of FMN to FAD.</text>
</comment>
<dbReference type="Gene3D" id="3.40.50.620">
    <property type="entry name" value="HUPs"/>
    <property type="match status" value="1"/>
</dbReference>
<dbReference type="NCBIfam" id="NF004160">
    <property type="entry name" value="PRK05627.1-3"/>
    <property type="match status" value="1"/>
</dbReference>
<dbReference type="UniPathway" id="UPA00277">
    <property type="reaction ID" value="UER00407"/>
</dbReference>
<evidence type="ECO:0000256" key="7">
    <source>
        <dbReference type="ARBA" id="ARBA00022695"/>
    </source>
</evidence>
<keyword evidence="4 15" id="KW-0285">Flavoprotein</keyword>
<evidence type="ECO:0000256" key="3">
    <source>
        <dbReference type="ARBA" id="ARBA00005201"/>
    </source>
</evidence>
<sequence length="310" mass="34360">MRIIKITHPDLPSETQASVCALGFFDGVHRGHKKVLQEAVREAEKRSISAAAMTFTPHPKEVLRGETAPLLTPDDEKASLIEAEGIDILYMVTFDERFADLSPQEFVDDYIIGLQIEHVAAGFDYTYGSKGKGTMDSFAFHSRGRVTHTVVEKYEESGEKISSTAVREFLSEGRTDDAAVLLGRPHSVSGKVVYGEQRGRTIGFPTANVEVDKAVVLPAAGVYAVTFSLDGEILEGVANIGVKPTFHEEHPKTLEVHLFSFDETIYDRFVSVHFHERIRGEVKFPSFDALKTQIAADAQEAERLHAVRRN</sequence>
<organism evidence="17 18">
    <name type="scientific">Alkalicoccus urumqiensis</name>
    <name type="common">Bacillus urumqiensis</name>
    <dbReference type="NCBI Taxonomy" id="1548213"/>
    <lineage>
        <taxon>Bacteria</taxon>
        <taxon>Bacillati</taxon>
        <taxon>Bacillota</taxon>
        <taxon>Bacilli</taxon>
        <taxon>Bacillales</taxon>
        <taxon>Bacillaceae</taxon>
        <taxon>Alkalicoccus</taxon>
    </lineage>
</organism>
<dbReference type="InterPro" id="IPR014729">
    <property type="entry name" value="Rossmann-like_a/b/a_fold"/>
</dbReference>
<dbReference type="FunFam" id="3.40.50.620:FF:000021">
    <property type="entry name" value="Riboflavin biosynthesis protein"/>
    <property type="match status" value="1"/>
</dbReference>
<evidence type="ECO:0000256" key="4">
    <source>
        <dbReference type="ARBA" id="ARBA00022630"/>
    </source>
</evidence>
<dbReference type="PANTHER" id="PTHR22749:SF6">
    <property type="entry name" value="RIBOFLAVIN KINASE"/>
    <property type="match status" value="1"/>
</dbReference>
<dbReference type="EC" id="2.7.1.26" evidence="15"/>
<feature type="domain" description="Riboflavin kinase" evidence="16">
    <location>
        <begin position="181"/>
        <end position="306"/>
    </location>
</feature>
<dbReference type="OrthoDB" id="9803667at2"/>
<evidence type="ECO:0000256" key="6">
    <source>
        <dbReference type="ARBA" id="ARBA00022679"/>
    </source>
</evidence>
<dbReference type="UniPathway" id="UPA00276">
    <property type="reaction ID" value="UER00406"/>
</dbReference>
<accession>A0A2P6MFW9</accession>
<dbReference type="GO" id="GO:0009398">
    <property type="term" value="P:FMN biosynthetic process"/>
    <property type="evidence" value="ECO:0007669"/>
    <property type="project" value="UniProtKB-UniRule"/>
</dbReference>
<keyword evidence="5 15" id="KW-0288">FMN</keyword>
<dbReference type="CDD" id="cd02064">
    <property type="entry name" value="FAD_synthetase_N"/>
    <property type="match status" value="1"/>
</dbReference>
<evidence type="ECO:0000256" key="2">
    <source>
        <dbReference type="ARBA" id="ARBA00004726"/>
    </source>
</evidence>
<keyword evidence="11 15" id="KW-0067">ATP-binding</keyword>
<dbReference type="SUPFAM" id="SSF52374">
    <property type="entry name" value="Nucleotidylyl transferase"/>
    <property type="match status" value="1"/>
</dbReference>
<protein>
    <recommendedName>
        <fullName evidence="15">Riboflavin biosynthesis protein</fullName>
    </recommendedName>
    <domain>
        <recommendedName>
            <fullName evidence="15">Riboflavin kinase</fullName>
            <ecNumber evidence="15">2.7.1.26</ecNumber>
        </recommendedName>
        <alternativeName>
            <fullName evidence="15">Flavokinase</fullName>
        </alternativeName>
    </domain>
    <domain>
        <recommendedName>
            <fullName evidence="15">FMN adenylyltransferase</fullName>
            <ecNumber evidence="15">2.7.7.2</ecNumber>
        </recommendedName>
        <alternativeName>
            <fullName evidence="15">FAD pyrophosphorylase</fullName>
        </alternativeName>
        <alternativeName>
            <fullName evidence="15">FAD synthase</fullName>
        </alternativeName>
    </domain>
</protein>
<keyword evidence="8 15" id="KW-0547">Nucleotide-binding</keyword>
<comment type="pathway">
    <text evidence="2 15">Cofactor biosynthesis; FAD biosynthesis; FAD from FMN: step 1/1.</text>
</comment>
<dbReference type="GO" id="GO:0005524">
    <property type="term" value="F:ATP binding"/>
    <property type="evidence" value="ECO:0007669"/>
    <property type="project" value="UniProtKB-UniRule"/>
</dbReference>
<dbReference type="InterPro" id="IPR002606">
    <property type="entry name" value="Riboflavin_kinase_bac"/>
</dbReference>
<keyword evidence="6 15" id="KW-0808">Transferase</keyword>
<dbReference type="Pfam" id="PF06574">
    <property type="entry name" value="FAD_syn"/>
    <property type="match status" value="1"/>
</dbReference>
<dbReference type="NCBIfam" id="TIGR00083">
    <property type="entry name" value="ribF"/>
    <property type="match status" value="1"/>
</dbReference>
<evidence type="ECO:0000256" key="13">
    <source>
        <dbReference type="ARBA" id="ARBA00047880"/>
    </source>
</evidence>
<dbReference type="InterPro" id="IPR015864">
    <property type="entry name" value="FAD_synthase"/>
</dbReference>
<evidence type="ECO:0000313" key="17">
    <source>
        <dbReference type="EMBL" id="PRO65186.1"/>
    </source>
</evidence>